<evidence type="ECO:0000313" key="7">
    <source>
        <dbReference type="EMBL" id="MBE4908589.1"/>
    </source>
</evidence>
<evidence type="ECO:0000259" key="6">
    <source>
        <dbReference type="PROSITE" id="PS50860"/>
    </source>
</evidence>
<dbReference type="InterPro" id="IPR018163">
    <property type="entry name" value="Thr/Ala-tRNA-synth_IIc_edit"/>
</dbReference>
<evidence type="ECO:0000256" key="5">
    <source>
        <dbReference type="SAM" id="Coils"/>
    </source>
</evidence>
<dbReference type="InterPro" id="IPR018164">
    <property type="entry name" value="Ala-tRNA-synth_IIc_N"/>
</dbReference>
<dbReference type="Gene3D" id="2.40.30.130">
    <property type="match status" value="1"/>
</dbReference>
<evidence type="ECO:0000256" key="2">
    <source>
        <dbReference type="ARBA" id="ARBA00004496"/>
    </source>
</evidence>
<dbReference type="Proteomes" id="UP001516662">
    <property type="component" value="Unassembled WGS sequence"/>
</dbReference>
<gene>
    <name evidence="7" type="ORF">IMZ08_11025</name>
</gene>
<feature type="coiled-coil region" evidence="5">
    <location>
        <begin position="251"/>
        <end position="285"/>
    </location>
</feature>
<dbReference type="PANTHER" id="PTHR43462:SF1">
    <property type="entry name" value="ALANYL-TRNA EDITING PROTEIN AARSD1"/>
    <property type="match status" value="1"/>
</dbReference>
<dbReference type="InterPro" id="IPR018165">
    <property type="entry name" value="Ala-tRNA-synth_IIc_core"/>
</dbReference>
<name>A0ABR9QJF7_9BACI</name>
<comment type="cofactor">
    <cofactor evidence="1">
        <name>Zn(2+)</name>
        <dbReference type="ChEBI" id="CHEBI:29105"/>
    </cofactor>
</comment>
<dbReference type="RefSeq" id="WP_193536418.1">
    <property type="nucleotide sequence ID" value="NZ_JADCLJ010000020.1"/>
</dbReference>
<dbReference type="PANTHER" id="PTHR43462">
    <property type="entry name" value="ALANYL-TRNA EDITING PROTEIN"/>
    <property type="match status" value="1"/>
</dbReference>
<accession>A0ABR9QJF7</accession>
<keyword evidence="3" id="KW-0479">Metal-binding</keyword>
<evidence type="ECO:0000256" key="4">
    <source>
        <dbReference type="ARBA" id="ARBA00022833"/>
    </source>
</evidence>
<dbReference type="InterPro" id="IPR051335">
    <property type="entry name" value="Alanyl-tRNA_Editing_Enzymes"/>
</dbReference>
<dbReference type="Gene3D" id="3.30.980.10">
    <property type="entry name" value="Threonyl-trna Synthetase, Chain A, domain 2"/>
    <property type="match status" value="1"/>
</dbReference>
<feature type="domain" description="Alanyl-transfer RNA synthetases family profile" evidence="6">
    <location>
        <begin position="1"/>
        <end position="235"/>
    </location>
</feature>
<dbReference type="Pfam" id="PF01411">
    <property type="entry name" value="tRNA-synt_2c"/>
    <property type="match status" value="1"/>
</dbReference>
<dbReference type="PROSITE" id="PS50860">
    <property type="entry name" value="AA_TRNA_LIGASE_II_ALA"/>
    <property type="match status" value="1"/>
</dbReference>
<dbReference type="EMBL" id="JADCLJ010000020">
    <property type="protein sequence ID" value="MBE4908589.1"/>
    <property type="molecule type" value="Genomic_DNA"/>
</dbReference>
<evidence type="ECO:0000313" key="8">
    <source>
        <dbReference type="Proteomes" id="UP001516662"/>
    </source>
</evidence>
<comment type="subcellular location">
    <subcellularLocation>
        <location evidence="2">Cytoplasm</location>
    </subcellularLocation>
</comment>
<dbReference type="InterPro" id="IPR012947">
    <property type="entry name" value="tRNA_SAD"/>
</dbReference>
<keyword evidence="5" id="KW-0175">Coiled coil</keyword>
<evidence type="ECO:0000256" key="3">
    <source>
        <dbReference type="ARBA" id="ARBA00022723"/>
    </source>
</evidence>
<keyword evidence="4" id="KW-0862">Zinc</keyword>
<dbReference type="SUPFAM" id="SSF50447">
    <property type="entry name" value="Translation proteins"/>
    <property type="match status" value="1"/>
</dbReference>
<comment type="caution">
    <text evidence="7">The sequence shown here is derived from an EMBL/GenBank/DDBJ whole genome shotgun (WGS) entry which is preliminary data.</text>
</comment>
<protein>
    <submittedName>
        <fullName evidence="7">Alanyl-tRNA editing protein</fullName>
    </submittedName>
</protein>
<dbReference type="Gene3D" id="3.10.310.40">
    <property type="match status" value="1"/>
</dbReference>
<sequence length="393" mass="44571">MTDRLYYTSPLLSSWDTEVKEVIEENEKYLVTLAATAFYPEGGGQPADHGYIDSIQVLDVVEKGDEIYHILPHPPSNSTVSCKIDYNRRIDHMQQHTGQHLLSAVCIELYDAHTVSFHLGEDTVTIDLSVSELTEVQMNSIENKVNEYIYENLPIDKYIVTVDQLTSLPLRKMPEVSEEIRIVEIKGIDTSACCGTHVMSTGQLGVMKLLKTEKQKGNMRLHFKCGKRALMDYQESSMILQKLSSKFSTNRSQLTDTVTKLENENKQLQKELEQLREKNDEFLAQDLLNNTHNAMIIQTFEEKTFKELQSLSKKVVNRTDKLLLLISTSEKKVLLSHSGTQTIHCGQLFKEHLPSFNGKGGGNASSAQGAFNSCDLMTQFVTFLEKRIIENDR</sequence>
<dbReference type="SMART" id="SM00863">
    <property type="entry name" value="tRNA_SAD"/>
    <property type="match status" value="1"/>
</dbReference>
<dbReference type="SUPFAM" id="SSF55186">
    <property type="entry name" value="ThrRS/AlaRS common domain"/>
    <property type="match status" value="1"/>
</dbReference>
<reference evidence="7 8" key="1">
    <citation type="submission" date="2020-10" db="EMBL/GenBank/DDBJ databases">
        <title>Bacillus sp. HD4P25, an endophyte from a halophyte.</title>
        <authorList>
            <person name="Sun J.-Q."/>
        </authorList>
    </citation>
    <scope>NUCLEOTIDE SEQUENCE [LARGE SCALE GENOMIC DNA]</scope>
    <source>
        <strain evidence="7 8">YIM 93174</strain>
    </source>
</reference>
<proteinExistence type="predicted"/>
<evidence type="ECO:0000256" key="1">
    <source>
        <dbReference type="ARBA" id="ARBA00001947"/>
    </source>
</evidence>
<dbReference type="InterPro" id="IPR009000">
    <property type="entry name" value="Transl_B-barrel_sf"/>
</dbReference>
<organism evidence="7 8">
    <name type="scientific">Litchfieldia luteola</name>
    <dbReference type="NCBI Taxonomy" id="682179"/>
    <lineage>
        <taxon>Bacteria</taxon>
        <taxon>Bacillati</taxon>
        <taxon>Bacillota</taxon>
        <taxon>Bacilli</taxon>
        <taxon>Bacillales</taxon>
        <taxon>Bacillaceae</taxon>
        <taxon>Litchfieldia</taxon>
    </lineage>
</organism>
<dbReference type="Pfam" id="PF07973">
    <property type="entry name" value="tRNA_SAD"/>
    <property type="match status" value="1"/>
</dbReference>
<keyword evidence="8" id="KW-1185">Reference proteome</keyword>